<feature type="domain" description="Integrase catalytic" evidence="8">
    <location>
        <begin position="1737"/>
        <end position="1923"/>
    </location>
</feature>
<feature type="compositionally biased region" description="Polar residues" evidence="6">
    <location>
        <begin position="697"/>
        <end position="721"/>
    </location>
</feature>
<feature type="region of interest" description="Disordered" evidence="6">
    <location>
        <begin position="1"/>
        <end position="39"/>
    </location>
</feature>
<keyword evidence="2 4" id="KW-0863">Zinc-finger</keyword>
<dbReference type="PROSITE" id="PS50994">
    <property type="entry name" value="INTEGRASE"/>
    <property type="match status" value="1"/>
</dbReference>
<reference evidence="9" key="2">
    <citation type="submission" date="2025-05" db="UniProtKB">
        <authorList>
            <consortium name="EnsemblMetazoa"/>
        </authorList>
    </citation>
    <scope>IDENTIFICATION</scope>
    <source>
        <strain evidence="9">Foshan</strain>
    </source>
</reference>
<dbReference type="SMART" id="SM00249">
    <property type="entry name" value="PHD"/>
    <property type="match status" value="1"/>
</dbReference>
<dbReference type="SUPFAM" id="SSF53098">
    <property type="entry name" value="Ribonuclease H-like"/>
    <property type="match status" value="1"/>
</dbReference>
<evidence type="ECO:0000256" key="3">
    <source>
        <dbReference type="ARBA" id="ARBA00022833"/>
    </source>
</evidence>
<dbReference type="InterPro" id="IPR013083">
    <property type="entry name" value="Znf_RING/FYVE/PHD"/>
</dbReference>
<dbReference type="RefSeq" id="XP_062713242.1">
    <property type="nucleotide sequence ID" value="XM_062857258.1"/>
</dbReference>
<dbReference type="InterPro" id="IPR036397">
    <property type="entry name" value="RNaseH_sf"/>
</dbReference>
<dbReference type="Pfam" id="PF03564">
    <property type="entry name" value="DUF1759"/>
    <property type="match status" value="1"/>
</dbReference>
<dbReference type="InterPro" id="IPR001584">
    <property type="entry name" value="Integrase_cat-core"/>
</dbReference>
<dbReference type="InterPro" id="IPR001965">
    <property type="entry name" value="Znf_PHD"/>
</dbReference>
<keyword evidence="10" id="KW-1185">Reference proteome</keyword>
<evidence type="ECO:0000256" key="1">
    <source>
        <dbReference type="ARBA" id="ARBA00022723"/>
    </source>
</evidence>
<dbReference type="GeneID" id="109426869"/>
<dbReference type="InterPro" id="IPR040676">
    <property type="entry name" value="DUF5641"/>
</dbReference>
<dbReference type="SUPFAM" id="SSF56672">
    <property type="entry name" value="DNA/RNA polymerases"/>
    <property type="match status" value="1"/>
</dbReference>
<accession>A0ABM1YLD1</accession>
<dbReference type="Pfam" id="PF00628">
    <property type="entry name" value="PHD"/>
    <property type="match status" value="1"/>
</dbReference>
<dbReference type="InterPro" id="IPR005312">
    <property type="entry name" value="DUF1759"/>
</dbReference>
<dbReference type="Gene3D" id="3.30.40.10">
    <property type="entry name" value="Zinc/RING finger domain, C3HC4 (zinc finger)"/>
    <property type="match status" value="1"/>
</dbReference>
<dbReference type="PROSITE" id="PS50016">
    <property type="entry name" value="ZF_PHD_2"/>
    <property type="match status" value="1"/>
</dbReference>
<dbReference type="PANTHER" id="PTHR47331">
    <property type="entry name" value="PHD-TYPE DOMAIN-CONTAINING PROTEIN"/>
    <property type="match status" value="1"/>
</dbReference>
<evidence type="ECO:0000313" key="10">
    <source>
        <dbReference type="Proteomes" id="UP000069940"/>
    </source>
</evidence>
<dbReference type="Gene3D" id="3.30.420.10">
    <property type="entry name" value="Ribonuclease H-like superfamily/Ribonuclease H"/>
    <property type="match status" value="1"/>
</dbReference>
<feature type="region of interest" description="Disordered" evidence="6">
    <location>
        <begin position="291"/>
        <end position="326"/>
    </location>
</feature>
<dbReference type="Pfam" id="PF00078">
    <property type="entry name" value="RVT_1"/>
    <property type="match status" value="1"/>
</dbReference>
<dbReference type="EnsemblMetazoa" id="AALFPA23_010218.R14216">
    <property type="protein sequence ID" value="AALFPA23_010218.P14216"/>
    <property type="gene ID" value="AALFPA23_010218"/>
</dbReference>
<dbReference type="InterPro" id="IPR000477">
    <property type="entry name" value="RT_dom"/>
</dbReference>
<evidence type="ECO:0000256" key="5">
    <source>
        <dbReference type="SAM" id="Coils"/>
    </source>
</evidence>
<protein>
    <submittedName>
        <fullName evidence="9">Uncharacterized protein</fullName>
    </submittedName>
</protein>
<feature type="compositionally biased region" description="Polar residues" evidence="6">
    <location>
        <begin position="105"/>
        <end position="114"/>
    </location>
</feature>
<dbReference type="InterPro" id="IPR011011">
    <property type="entry name" value="Znf_FYVE_PHD"/>
</dbReference>
<feature type="region of interest" description="Disordered" evidence="6">
    <location>
        <begin position="694"/>
        <end position="721"/>
    </location>
</feature>
<evidence type="ECO:0000313" key="9">
    <source>
        <dbReference type="EnsemblMetazoa" id="AALFPA23_010218.P14216"/>
    </source>
</evidence>
<feature type="region of interest" description="Disordered" evidence="6">
    <location>
        <begin position="105"/>
        <end position="187"/>
    </location>
</feature>
<evidence type="ECO:0000256" key="4">
    <source>
        <dbReference type="PROSITE-ProRule" id="PRU00146"/>
    </source>
</evidence>
<dbReference type="InterPro" id="IPR008042">
    <property type="entry name" value="Retrotrans_Pao"/>
</dbReference>
<reference evidence="10" key="1">
    <citation type="journal article" date="2015" name="Proc. Natl. Acad. Sci. U.S.A.">
        <title>Genome sequence of the Asian Tiger mosquito, Aedes albopictus, reveals insights into its biology, genetics, and evolution.</title>
        <authorList>
            <person name="Chen X.G."/>
            <person name="Jiang X."/>
            <person name="Gu J."/>
            <person name="Xu M."/>
            <person name="Wu Y."/>
            <person name="Deng Y."/>
            <person name="Zhang C."/>
            <person name="Bonizzoni M."/>
            <person name="Dermauw W."/>
            <person name="Vontas J."/>
            <person name="Armbruster P."/>
            <person name="Huang X."/>
            <person name="Yang Y."/>
            <person name="Zhang H."/>
            <person name="He W."/>
            <person name="Peng H."/>
            <person name="Liu Y."/>
            <person name="Wu K."/>
            <person name="Chen J."/>
            <person name="Lirakis M."/>
            <person name="Topalis P."/>
            <person name="Van Leeuwen T."/>
            <person name="Hall A.B."/>
            <person name="Jiang X."/>
            <person name="Thorpe C."/>
            <person name="Mueller R.L."/>
            <person name="Sun C."/>
            <person name="Waterhouse R.M."/>
            <person name="Yan G."/>
            <person name="Tu Z.J."/>
            <person name="Fang X."/>
            <person name="James A.A."/>
        </authorList>
    </citation>
    <scope>NUCLEOTIDE SEQUENCE [LARGE SCALE GENOMIC DNA]</scope>
    <source>
        <strain evidence="10">Foshan</strain>
    </source>
</reference>
<feature type="coiled-coil region" evidence="5">
    <location>
        <begin position="210"/>
        <end position="253"/>
    </location>
</feature>
<dbReference type="PANTHER" id="PTHR47331:SF1">
    <property type="entry name" value="GAG-LIKE PROTEIN"/>
    <property type="match status" value="1"/>
</dbReference>
<dbReference type="InterPro" id="IPR019786">
    <property type="entry name" value="Zinc_finger_PHD-type_CS"/>
</dbReference>
<evidence type="ECO:0000256" key="2">
    <source>
        <dbReference type="ARBA" id="ARBA00022771"/>
    </source>
</evidence>
<dbReference type="SUPFAM" id="SSF57903">
    <property type="entry name" value="FYVE/PHD zinc finger"/>
    <property type="match status" value="1"/>
</dbReference>
<dbReference type="Proteomes" id="UP000069940">
    <property type="component" value="Unassembled WGS sequence"/>
</dbReference>
<evidence type="ECO:0000256" key="6">
    <source>
        <dbReference type="SAM" id="MobiDB-lite"/>
    </source>
</evidence>
<feature type="coiled-coil region" evidence="5">
    <location>
        <begin position="1207"/>
        <end position="1234"/>
    </location>
</feature>
<dbReference type="Gene3D" id="3.30.70.270">
    <property type="match status" value="1"/>
</dbReference>
<keyword evidence="3" id="KW-0862">Zinc</keyword>
<evidence type="ECO:0000259" key="7">
    <source>
        <dbReference type="PROSITE" id="PS50016"/>
    </source>
</evidence>
<dbReference type="PROSITE" id="PS01359">
    <property type="entry name" value="ZF_PHD_1"/>
    <property type="match status" value="1"/>
</dbReference>
<dbReference type="InterPro" id="IPR043128">
    <property type="entry name" value="Rev_trsase/Diguanyl_cyclase"/>
</dbReference>
<keyword evidence="1" id="KW-0479">Metal-binding</keyword>
<keyword evidence="5" id="KW-0175">Coiled coil</keyword>
<dbReference type="InterPro" id="IPR012337">
    <property type="entry name" value="RNaseH-like_sf"/>
</dbReference>
<evidence type="ECO:0000259" key="8">
    <source>
        <dbReference type="PROSITE" id="PS50994"/>
    </source>
</evidence>
<organism evidence="9 10">
    <name type="scientific">Aedes albopictus</name>
    <name type="common">Asian tiger mosquito</name>
    <name type="synonym">Stegomyia albopicta</name>
    <dbReference type="NCBI Taxonomy" id="7160"/>
    <lineage>
        <taxon>Eukaryota</taxon>
        <taxon>Metazoa</taxon>
        <taxon>Ecdysozoa</taxon>
        <taxon>Arthropoda</taxon>
        <taxon>Hexapoda</taxon>
        <taxon>Insecta</taxon>
        <taxon>Pterygota</taxon>
        <taxon>Neoptera</taxon>
        <taxon>Endopterygota</taxon>
        <taxon>Diptera</taxon>
        <taxon>Nematocera</taxon>
        <taxon>Culicoidea</taxon>
        <taxon>Culicidae</taxon>
        <taxon>Culicinae</taxon>
        <taxon>Aedini</taxon>
        <taxon>Aedes</taxon>
        <taxon>Stegomyia</taxon>
    </lineage>
</organism>
<proteinExistence type="predicted"/>
<dbReference type="InterPro" id="IPR043502">
    <property type="entry name" value="DNA/RNA_pol_sf"/>
</dbReference>
<dbReference type="Pfam" id="PF18701">
    <property type="entry name" value="DUF5641"/>
    <property type="match status" value="1"/>
</dbReference>
<sequence length="2041" mass="231046">MSSRGSKSDGKGSKASGKSERPKAKDGEVISELVGDKGSDDVVVVEEGKEKTVDGYTCKTCGGGDTDDMVQCDQCDGWHHYNCVGVTDEVVNQSWSCTNCKTATWNQRTTSTSGEDPAPKDVHQQHSSKRASSQKRVSTTGPENPSNGNPPSPKSTDPTVHPSHSSRHMGNPSPGAPPTAQMTGKKLFVPSLEGLPAIQLDEASSEVSCSSSQRSARNRAKLQLQRLEEERVFEEQQAERRRVAEQLEAEKHKAFLDKKYQILEELASERGSSRCSSSVYSRSRVENWVEKGRNSEVMQQSNEQPARRERSQPDLQPAQREFDQRQPAIRMSKYFNPNVQPQSTRIQPALNRVTRSLANSTVLEPNHGALGQSCPVQPDDYDPFQLSRSQIAARQAVSKDLPTFSGNPEEWPIFLSMFNSTTAMCGFTEEENLVRLQRSLKGKAYEAVKCRLMHPGNVPGIVSTLKMLFGQPEIIVHSLIGKITSLPPIREDRLETLVDFAVNVQNFCATVDSCGLEEYMYNVSLLHQLVGKLPPSIKLNWAQHRKTQLAVNLATFSEWIYSLAEAASTVTFPTESAKEKPMRNEPRRKGKGETYLNAHSETQIRHDASFKQPKQSFTALEKETCPVCKGNCKSVDKCKRFQEFSRESRWAVVREFGLCRTCLRQHKGTCKAKPCGKDGCSFRHHELLHNELKSKSHQSTTAAGNPESSQPTTSGAEQGCNTHQTVSSSVLFRYLPVILSGPEKTIHTYAFLDEGSGTTLLDQDLADELQLDGTPNPICLRWTGGTERCEKDSCIVRLQVAGRHADAEKFTLEGVQTVNELLLPRQTLDFGELKRSYRYLEGLPIDSYSEARPRILIGAKHAQLGLTLKSREGKFGEPIATKTRLGWTICGNLGFGDAPNMFHYSFHVCSLNESSEDDLHQAMKDYFSIDSLGVNASSKVLLSTEDERAESLLKSLTRFSGDRFETGLLWRYDNVRLPDSRPMALRRHRCLEKRMANDPVLAKVLQQKICDYATKGYIRKLSDEEIRQQTGEMWYLPVFPVTNPNKPGKVRIVWDAAAKAHGVSLNSVLLKGPDLLCSLLGILLRFRLHPVAVTGDIREMFHQVQIRREDQQYQCFYWTDENGELGVYVMAVMTFGACCSPSSAQYVKNVNAERFRSEFPEACEAVIKSHYVDDMLISVATEEEAIQLAEEVRHVHAQGGFEIRNWISNSRRVVEALQEQSTNAEKSLDLATELSTEKFLGMWWNTAADAFTYKIGWNRYGEKLLRGDRRPTKREVLRVLMTIFDPLGLIAHVLAYLKVLLQDIWRSGVTWDEQIEDEAFEKWQKWLTVLPQVENLRIPRCFWPEHLVNDADEVQLHTFVDAGRDGMAAVCFLRLSKDGKNYCSLVTAKARVAPLKLTSIPRLELQAAVIGTRLSQTVLDTLPIRINRRFYWSDSRDVLCWISSDHRRYSQFVGFRITEILEVTEPCDWRYVPSKLNVADDATKWDGLPELSTESRWFRGPSFLWQTVDKWPPSISPKEATNTELRTSLLTHHCVPEPLVPIQNFSSWKRLQRVVALVQRFITNCRLRIQRKPIVRTPLANCELRTAEAHLIRIAQQEGYPEEFRILQNAQQKSAESPALLPKSSPLYKLIPWIDDRGIMRMKTRIAACQFATEDAKNPIILPRQHHITTLIINHYHNSYHHQNHETVINELRQKYQIARLRSCYSQVRQKCQRCMNERVKPTIPIMADLPPGRLAAFCRPFTHVGVDYFGPIEVVVGRRHEKRWGMLATCLTIRAIHIELVHSLSTDSCIMALRNFIARRGQPRKIYSDRGTNFVGANRELQNLRTTMNHDEIMREFTTTDTEWVFNPPLAPHMGGSWERLIRTVKNNLSAVCSTKALTDEVLRNLLIEIENTVNGRPLTHVPVDDDSGPALTPNHFLVGSSNGTKPLVNLDDSGYALRQNMCTSQILANTFWKRWVSDYLPEITRRSKWFQLTKPIATGDIVVIVDPKLPRNCWPKGRVISTKEGRDSQIRSATVQTASGVYERPVAKLAVLDIQRVEQ</sequence>
<name>A0ABM1YLD1_AEDAL</name>
<dbReference type="InterPro" id="IPR019787">
    <property type="entry name" value="Znf_PHD-finger"/>
</dbReference>
<dbReference type="Pfam" id="PF05380">
    <property type="entry name" value="Peptidase_A17"/>
    <property type="match status" value="1"/>
</dbReference>
<feature type="domain" description="PHD-type" evidence="7">
    <location>
        <begin position="55"/>
        <end position="103"/>
    </location>
</feature>
<dbReference type="Gene3D" id="3.10.10.10">
    <property type="entry name" value="HIV Type 1 Reverse Transcriptase, subunit A, domain 1"/>
    <property type="match status" value="1"/>
</dbReference>